<dbReference type="InterPro" id="IPR023674">
    <property type="entry name" value="Ribosomal_uL1-like"/>
</dbReference>
<dbReference type="Pfam" id="PF00687">
    <property type="entry name" value="Ribosomal_L1"/>
    <property type="match status" value="1"/>
</dbReference>
<dbReference type="Gene3D" id="3.30.190.20">
    <property type="match status" value="1"/>
</dbReference>
<dbReference type="CDD" id="cd00403">
    <property type="entry name" value="Ribosomal_L1"/>
    <property type="match status" value="1"/>
</dbReference>
<evidence type="ECO:0008006" key="4">
    <source>
        <dbReference type="Google" id="ProtNLM"/>
    </source>
</evidence>
<proteinExistence type="predicted"/>
<organism evidence="2 3">
    <name type="scientific">Calicophoron daubneyi</name>
    <name type="common">Rumen fluke</name>
    <name type="synonym">Paramphistomum daubneyi</name>
    <dbReference type="NCBI Taxonomy" id="300641"/>
    <lineage>
        <taxon>Eukaryota</taxon>
        <taxon>Metazoa</taxon>
        <taxon>Spiralia</taxon>
        <taxon>Lophotrochozoa</taxon>
        <taxon>Platyhelminthes</taxon>
        <taxon>Trematoda</taxon>
        <taxon>Digenea</taxon>
        <taxon>Plagiorchiida</taxon>
        <taxon>Pronocephalata</taxon>
        <taxon>Paramphistomoidea</taxon>
        <taxon>Paramphistomidae</taxon>
        <taxon>Calicophoron</taxon>
    </lineage>
</organism>
<evidence type="ECO:0000256" key="1">
    <source>
        <dbReference type="SAM" id="MobiDB-lite"/>
    </source>
</evidence>
<reference evidence="2" key="1">
    <citation type="submission" date="2024-06" db="EMBL/GenBank/DDBJ databases">
        <authorList>
            <person name="Liu X."/>
            <person name="Lenzi L."/>
            <person name="Haldenby T S."/>
            <person name="Uol C."/>
        </authorList>
    </citation>
    <scope>NUCLEOTIDE SEQUENCE</scope>
</reference>
<sequence>MESIQDNLNSLSMEMLKDSKGSKKLPPLLPPTVSVMIVSKVVPPKKLIRIKLPHLSDNISLCFLVKDMRKLDFNKSADAWKLRWKTDLAKSDLSPLNLPSPTFLPLRELTLAYQSYSSKRQLAATFDVFLADRRIVHLLPTKLGKAFYGETRGKIPVPVDLSGSRNLAKIAHTECSTVLLAVRGNGTAESVPVGNIELPLQHLKENILSVCEKVATEWPSGGLSNVRSIYVQSGKQKIPIYLDPTEANLSAIPPDVQRYAEAKLNMSVIQTNTDGEKSNAFDRIKKPKKLSMNLLSRVVEDLPLPEGGLEQVLNFKVKKTGPKRISQRKKSQPVRKIKRQS</sequence>
<accession>A0AAV2SZ01</accession>
<dbReference type="Proteomes" id="UP001497525">
    <property type="component" value="Unassembled WGS sequence"/>
</dbReference>
<dbReference type="InterPro" id="IPR028364">
    <property type="entry name" value="Ribosomal_uL1/biogenesis"/>
</dbReference>
<dbReference type="SUPFAM" id="SSF56808">
    <property type="entry name" value="Ribosomal protein L1"/>
    <property type="match status" value="1"/>
</dbReference>
<evidence type="ECO:0000313" key="2">
    <source>
        <dbReference type="EMBL" id="CAL5130149.1"/>
    </source>
</evidence>
<evidence type="ECO:0000313" key="3">
    <source>
        <dbReference type="Proteomes" id="UP001497525"/>
    </source>
</evidence>
<feature type="region of interest" description="Disordered" evidence="1">
    <location>
        <begin position="320"/>
        <end position="341"/>
    </location>
</feature>
<gene>
    <name evidence="2" type="ORF">CDAUBV1_LOCUS1581</name>
</gene>
<name>A0AAV2SZ01_CALDB</name>
<comment type="caution">
    <text evidence="2">The sequence shown here is derived from an EMBL/GenBank/DDBJ whole genome shotgun (WGS) entry which is preliminary data.</text>
</comment>
<protein>
    <recommendedName>
        <fullName evidence="4">Ribosomal L1 domain-containing protein 1</fullName>
    </recommendedName>
</protein>
<dbReference type="AlphaFoldDB" id="A0AAV2SZ01"/>
<dbReference type="Gene3D" id="3.40.50.790">
    <property type="match status" value="1"/>
</dbReference>
<dbReference type="EMBL" id="CAXLJL010000057">
    <property type="protein sequence ID" value="CAL5130149.1"/>
    <property type="molecule type" value="Genomic_DNA"/>
</dbReference>
<dbReference type="InterPro" id="IPR016095">
    <property type="entry name" value="Ribosomal_uL1_3-a/b-sand"/>
</dbReference>